<dbReference type="OrthoDB" id="396512at2"/>
<dbReference type="PANTHER" id="PTHR22916">
    <property type="entry name" value="GLYCOSYLTRANSFERASE"/>
    <property type="match status" value="1"/>
</dbReference>
<evidence type="ECO:0000259" key="4">
    <source>
        <dbReference type="Pfam" id="PF00535"/>
    </source>
</evidence>
<name>A0A6A8DAR4_9BACI</name>
<protein>
    <submittedName>
        <fullName evidence="5">Glycosyltransferase</fullName>
    </submittedName>
</protein>
<organism evidence="5 6">
    <name type="scientific">Aquibacillus halophilus</name>
    <dbReference type="NCBI Taxonomy" id="930132"/>
    <lineage>
        <taxon>Bacteria</taxon>
        <taxon>Bacillati</taxon>
        <taxon>Bacillota</taxon>
        <taxon>Bacilli</taxon>
        <taxon>Bacillales</taxon>
        <taxon>Bacillaceae</taxon>
        <taxon>Aquibacillus</taxon>
    </lineage>
</organism>
<dbReference type="InterPro" id="IPR001173">
    <property type="entry name" value="Glyco_trans_2-like"/>
</dbReference>
<evidence type="ECO:0000256" key="2">
    <source>
        <dbReference type="ARBA" id="ARBA00022676"/>
    </source>
</evidence>
<dbReference type="InterPro" id="IPR029044">
    <property type="entry name" value="Nucleotide-diphossugar_trans"/>
</dbReference>
<dbReference type="Proteomes" id="UP000799092">
    <property type="component" value="Unassembled WGS sequence"/>
</dbReference>
<dbReference type="Gene3D" id="3.90.550.10">
    <property type="entry name" value="Spore Coat Polysaccharide Biosynthesis Protein SpsA, Chain A"/>
    <property type="match status" value="1"/>
</dbReference>
<evidence type="ECO:0000256" key="1">
    <source>
        <dbReference type="ARBA" id="ARBA00006739"/>
    </source>
</evidence>
<dbReference type="AlphaFoldDB" id="A0A6A8DAR4"/>
<comment type="caution">
    <text evidence="5">The sequence shown here is derived from an EMBL/GenBank/DDBJ whole genome shotgun (WGS) entry which is preliminary data.</text>
</comment>
<feature type="domain" description="Glycosyltransferase 2-like" evidence="4">
    <location>
        <begin position="7"/>
        <end position="134"/>
    </location>
</feature>
<dbReference type="SUPFAM" id="SSF53448">
    <property type="entry name" value="Nucleotide-diphospho-sugar transferases"/>
    <property type="match status" value="1"/>
</dbReference>
<proteinExistence type="inferred from homology"/>
<dbReference type="RefSeq" id="WP_153736347.1">
    <property type="nucleotide sequence ID" value="NZ_WJNG01000006.1"/>
</dbReference>
<keyword evidence="3 5" id="KW-0808">Transferase</keyword>
<evidence type="ECO:0000313" key="6">
    <source>
        <dbReference type="Proteomes" id="UP000799092"/>
    </source>
</evidence>
<dbReference type="Pfam" id="PF00535">
    <property type="entry name" value="Glycos_transf_2"/>
    <property type="match status" value="1"/>
</dbReference>
<dbReference type="GO" id="GO:0016757">
    <property type="term" value="F:glycosyltransferase activity"/>
    <property type="evidence" value="ECO:0007669"/>
    <property type="project" value="UniProtKB-KW"/>
</dbReference>
<evidence type="ECO:0000256" key="3">
    <source>
        <dbReference type="ARBA" id="ARBA00022679"/>
    </source>
</evidence>
<reference evidence="5" key="1">
    <citation type="submission" date="2019-11" db="EMBL/GenBank/DDBJ databases">
        <authorList>
            <person name="Li J."/>
        </authorList>
    </citation>
    <scope>NUCLEOTIDE SEQUENCE</scope>
    <source>
        <strain evidence="5">B6B</strain>
    </source>
</reference>
<keyword evidence="6" id="KW-1185">Reference proteome</keyword>
<sequence length="343" mass="40694">MRCGKVSIIVPIYKVEKYIHRCIESILHQTYSNLEIILIDDGSPDNCGEIVDQYAEQDDRIKVLHKKNGGLSDARNHGMKLVTGEFTMFVDSDDWLETLMIERQVNYCVKYRADAVQSAFYYAYDDLLLYDNRHYEQGDNHIVLDNKTLMYELVINEKVKNFAWGKLYRTVLIKDIPFKEAVLFEDVFWAHQVMHHITTYVMIHQPLYYYYQRDDSIVANYTPRNLDIIKGLKERHSFLEKYHSDLKNESYKVITKTCLIHYNLLLINWKKDKQGVHRKEIRYYIHNNYQVLKEAVKDDNKLLKQFSLFSVHPILNIMYLGMKKGLRKIQFGAKPAGLERMNL</sequence>
<dbReference type="CDD" id="cd00761">
    <property type="entry name" value="Glyco_tranf_GTA_type"/>
    <property type="match status" value="1"/>
</dbReference>
<comment type="similarity">
    <text evidence="1">Belongs to the glycosyltransferase 2 family.</text>
</comment>
<keyword evidence="2" id="KW-0328">Glycosyltransferase</keyword>
<gene>
    <name evidence="5" type="ORF">GH741_08360</name>
</gene>
<evidence type="ECO:0000313" key="5">
    <source>
        <dbReference type="EMBL" id="MRH42698.1"/>
    </source>
</evidence>
<dbReference type="EMBL" id="WJNG01000006">
    <property type="protein sequence ID" value="MRH42698.1"/>
    <property type="molecule type" value="Genomic_DNA"/>
</dbReference>
<dbReference type="PANTHER" id="PTHR22916:SF51">
    <property type="entry name" value="GLYCOSYLTRANSFERASE EPSH-RELATED"/>
    <property type="match status" value="1"/>
</dbReference>
<accession>A0A6A8DAR4</accession>